<protein>
    <submittedName>
        <fullName evidence="3">Alpha/beta hydrolase</fullName>
    </submittedName>
</protein>
<dbReference type="Proteomes" id="UP001499979">
    <property type="component" value="Unassembled WGS sequence"/>
</dbReference>
<evidence type="ECO:0000259" key="2">
    <source>
        <dbReference type="Pfam" id="PF12697"/>
    </source>
</evidence>
<dbReference type="PANTHER" id="PTHR43329">
    <property type="entry name" value="EPOXIDE HYDROLASE"/>
    <property type="match status" value="1"/>
</dbReference>
<dbReference type="EMBL" id="BAAAJE010000006">
    <property type="protein sequence ID" value="GAA1136867.1"/>
    <property type="molecule type" value="Genomic_DNA"/>
</dbReference>
<dbReference type="InterPro" id="IPR000639">
    <property type="entry name" value="Epox_hydrolase-like"/>
</dbReference>
<dbReference type="Gene3D" id="3.40.50.1820">
    <property type="entry name" value="alpha/beta hydrolase"/>
    <property type="match status" value="1"/>
</dbReference>
<dbReference type="InterPro" id="IPR029058">
    <property type="entry name" value="AB_hydrolase_fold"/>
</dbReference>
<sequence length="281" mass="30178">MRTLPDRRYDVALPTHVVRVLEWGPEDGPLVVALHGFPDTALTWRRLAPLLAGAGWRVAAPYSRGYAPSGIPDDGDYSVRALAGDAVAFHELLHGDARSVLLGHDWGAITTNAVAGDAASPYAKHVSLAVPPFPAMSPSLRTATTWAAAMARQPWHSWYLAFNQVPGLAERRFPWLAARLWRSWSPGYDAAEDLAHLRDAVPDRAHARAVVSYYRALLGTGIAPALAEPVRPLLVLHGADDRCLEAGVARVAGATTVGGAGHFLQLEQPEKVAASILSFLS</sequence>
<dbReference type="SUPFAM" id="SSF53474">
    <property type="entry name" value="alpha/beta-Hydrolases"/>
    <property type="match status" value="1"/>
</dbReference>
<gene>
    <name evidence="3" type="ORF">GCM10009606_16130</name>
</gene>
<dbReference type="PRINTS" id="PR00412">
    <property type="entry name" value="EPOXHYDRLASE"/>
</dbReference>
<evidence type="ECO:0000256" key="1">
    <source>
        <dbReference type="ARBA" id="ARBA00022801"/>
    </source>
</evidence>
<accession>A0ABN1UC73</accession>
<dbReference type="InterPro" id="IPR000073">
    <property type="entry name" value="AB_hydrolase_1"/>
</dbReference>
<name>A0ABN1UC73_9ACTN</name>
<dbReference type="GO" id="GO:0016787">
    <property type="term" value="F:hydrolase activity"/>
    <property type="evidence" value="ECO:0007669"/>
    <property type="project" value="UniProtKB-KW"/>
</dbReference>
<comment type="caution">
    <text evidence="3">The sequence shown here is derived from an EMBL/GenBank/DDBJ whole genome shotgun (WGS) entry which is preliminary data.</text>
</comment>
<dbReference type="RefSeq" id="WP_343906978.1">
    <property type="nucleotide sequence ID" value="NZ_BAAAJE010000006.1"/>
</dbReference>
<evidence type="ECO:0000313" key="3">
    <source>
        <dbReference type="EMBL" id="GAA1136867.1"/>
    </source>
</evidence>
<feature type="domain" description="AB hydrolase-1" evidence="2">
    <location>
        <begin position="31"/>
        <end position="274"/>
    </location>
</feature>
<proteinExistence type="predicted"/>
<keyword evidence="4" id="KW-1185">Reference proteome</keyword>
<dbReference type="Pfam" id="PF12697">
    <property type="entry name" value="Abhydrolase_6"/>
    <property type="match status" value="1"/>
</dbReference>
<keyword evidence="1 3" id="KW-0378">Hydrolase</keyword>
<evidence type="ECO:0000313" key="4">
    <source>
        <dbReference type="Proteomes" id="UP001499979"/>
    </source>
</evidence>
<reference evidence="3 4" key="1">
    <citation type="journal article" date="2019" name="Int. J. Syst. Evol. Microbiol.">
        <title>The Global Catalogue of Microorganisms (GCM) 10K type strain sequencing project: providing services to taxonomists for standard genome sequencing and annotation.</title>
        <authorList>
            <consortium name="The Broad Institute Genomics Platform"/>
            <consortium name="The Broad Institute Genome Sequencing Center for Infectious Disease"/>
            <person name="Wu L."/>
            <person name="Ma J."/>
        </authorList>
    </citation>
    <scope>NUCLEOTIDE SEQUENCE [LARGE SCALE GENOMIC DNA]</scope>
    <source>
        <strain evidence="3 4">JCM 11813</strain>
    </source>
</reference>
<organism evidence="3 4">
    <name type="scientific">Nocardioides aquiterrae</name>
    <dbReference type="NCBI Taxonomy" id="203799"/>
    <lineage>
        <taxon>Bacteria</taxon>
        <taxon>Bacillati</taxon>
        <taxon>Actinomycetota</taxon>
        <taxon>Actinomycetes</taxon>
        <taxon>Propionibacteriales</taxon>
        <taxon>Nocardioidaceae</taxon>
        <taxon>Nocardioides</taxon>
    </lineage>
</organism>